<dbReference type="InterPro" id="IPR036457">
    <property type="entry name" value="PPM-type-like_dom_sf"/>
</dbReference>
<protein>
    <recommendedName>
        <fullName evidence="2">FHA domain-containing protein</fullName>
    </recommendedName>
</protein>
<name>A0A7Z0BUZ8_9SPHN</name>
<dbReference type="SMART" id="SM00331">
    <property type="entry name" value="PP2C_SIG"/>
    <property type="match status" value="1"/>
</dbReference>
<dbReference type="InterPro" id="IPR001932">
    <property type="entry name" value="PPM-type_phosphatase-like_dom"/>
</dbReference>
<dbReference type="SUPFAM" id="SSF49879">
    <property type="entry name" value="SMAD/FHA domain"/>
    <property type="match status" value="1"/>
</dbReference>
<organism evidence="3 4">
    <name type="scientific">Novosphingobium marinum</name>
    <dbReference type="NCBI Taxonomy" id="1514948"/>
    <lineage>
        <taxon>Bacteria</taxon>
        <taxon>Pseudomonadati</taxon>
        <taxon>Pseudomonadota</taxon>
        <taxon>Alphaproteobacteria</taxon>
        <taxon>Sphingomonadales</taxon>
        <taxon>Sphingomonadaceae</taxon>
        <taxon>Novosphingobium</taxon>
    </lineage>
</organism>
<evidence type="ECO:0000313" key="3">
    <source>
        <dbReference type="EMBL" id="NYH96784.1"/>
    </source>
</evidence>
<dbReference type="RefSeq" id="WP_179408593.1">
    <property type="nucleotide sequence ID" value="NZ_BMGF01000008.1"/>
</dbReference>
<keyword evidence="4" id="KW-1185">Reference proteome</keyword>
<sequence length="371" mass="40915">MADSDQTQIILGSNVSDLIGQDRIHCLEMTTGLDVEERYAISAVGLEIGRVPPADIVISDVQVSRSHCRVQMKDGAVVVTDLGSTNGTFIDGKRVEGSVMLPVGSMLAIGSHKLKHAWRTPAEIEKNDDFSRELQRATAYVRSLLPPPSREAPIRADWVYEPSAKLGGDAFGYGQLSDTTYVGYLIDVAGHGASAAMHAVSIMNNLRQKALPGADMRRPGEVLAALNNMYQMDEHAGLYFTAWYGVYDTEARRLDYASGGHHPTYLVPPSRSAAIPMRTRNVIIGAMPEMTFREASMHVPEGASIYMFSDGVYEIVDTDDHQWNLKDFVKLMLEPPIDGVNEAVRIYDAVRHRARPETLDDDFSLVVLTFD</sequence>
<evidence type="ECO:0000259" key="2">
    <source>
        <dbReference type="PROSITE" id="PS50006"/>
    </source>
</evidence>
<dbReference type="AlphaFoldDB" id="A0A7Z0BUZ8"/>
<dbReference type="PROSITE" id="PS50006">
    <property type="entry name" value="FHA_DOMAIN"/>
    <property type="match status" value="1"/>
</dbReference>
<evidence type="ECO:0000256" key="1">
    <source>
        <dbReference type="ARBA" id="ARBA00022801"/>
    </source>
</evidence>
<dbReference type="Pfam" id="PF07228">
    <property type="entry name" value="SpoIIE"/>
    <property type="match status" value="1"/>
</dbReference>
<feature type="domain" description="FHA" evidence="2">
    <location>
        <begin position="46"/>
        <end position="95"/>
    </location>
</feature>
<dbReference type="Proteomes" id="UP000522081">
    <property type="component" value="Unassembled WGS sequence"/>
</dbReference>
<gene>
    <name evidence="3" type="ORF">FHS75_003135</name>
</gene>
<dbReference type="Gene3D" id="3.60.40.10">
    <property type="entry name" value="PPM-type phosphatase domain"/>
    <property type="match status" value="1"/>
</dbReference>
<dbReference type="PANTHER" id="PTHR43156:SF14">
    <property type="entry name" value="PHOSPHOSERINE PHOSPHATASE RSBP"/>
    <property type="match status" value="1"/>
</dbReference>
<comment type="caution">
    <text evidence="3">The sequence shown here is derived from an EMBL/GenBank/DDBJ whole genome shotgun (WGS) entry which is preliminary data.</text>
</comment>
<dbReference type="InterPro" id="IPR000253">
    <property type="entry name" value="FHA_dom"/>
</dbReference>
<dbReference type="Gene3D" id="2.60.200.20">
    <property type="match status" value="1"/>
</dbReference>
<dbReference type="GO" id="GO:0016791">
    <property type="term" value="F:phosphatase activity"/>
    <property type="evidence" value="ECO:0007669"/>
    <property type="project" value="TreeGrafter"/>
</dbReference>
<dbReference type="EMBL" id="JACBZF010000007">
    <property type="protein sequence ID" value="NYH96784.1"/>
    <property type="molecule type" value="Genomic_DNA"/>
</dbReference>
<proteinExistence type="predicted"/>
<reference evidence="3 4" key="1">
    <citation type="submission" date="2020-07" db="EMBL/GenBank/DDBJ databases">
        <title>Genomic Encyclopedia of Type Strains, Phase IV (KMG-IV): sequencing the most valuable type-strain genomes for metagenomic binning, comparative biology and taxonomic classification.</title>
        <authorList>
            <person name="Goeker M."/>
        </authorList>
    </citation>
    <scope>NUCLEOTIDE SEQUENCE [LARGE SCALE GENOMIC DNA]</scope>
    <source>
        <strain evidence="3 4">DSM 29043</strain>
    </source>
</reference>
<dbReference type="InterPro" id="IPR052016">
    <property type="entry name" value="Bact_Sigma-Reg"/>
</dbReference>
<dbReference type="InterPro" id="IPR008984">
    <property type="entry name" value="SMAD_FHA_dom_sf"/>
</dbReference>
<dbReference type="PANTHER" id="PTHR43156">
    <property type="entry name" value="STAGE II SPORULATION PROTEIN E-RELATED"/>
    <property type="match status" value="1"/>
</dbReference>
<dbReference type="SMART" id="SM00240">
    <property type="entry name" value="FHA"/>
    <property type="match status" value="1"/>
</dbReference>
<evidence type="ECO:0000313" key="4">
    <source>
        <dbReference type="Proteomes" id="UP000522081"/>
    </source>
</evidence>
<dbReference type="Pfam" id="PF00498">
    <property type="entry name" value="FHA"/>
    <property type="match status" value="1"/>
</dbReference>
<keyword evidence="1" id="KW-0378">Hydrolase</keyword>
<dbReference type="CDD" id="cd00060">
    <property type="entry name" value="FHA"/>
    <property type="match status" value="1"/>
</dbReference>
<accession>A0A7Z0BUZ8</accession>